<accession>A0A3M4L2X2</accession>
<gene>
    <name evidence="2" type="ORF">ALQ07_100201</name>
</gene>
<evidence type="ECO:0000313" key="2">
    <source>
        <dbReference type="EMBL" id="RMQ35812.1"/>
    </source>
</evidence>
<proteinExistence type="predicted"/>
<evidence type="ECO:0000256" key="1">
    <source>
        <dbReference type="SAM" id="Phobius"/>
    </source>
</evidence>
<feature type="transmembrane region" description="Helical" evidence="1">
    <location>
        <begin position="63"/>
        <end position="83"/>
    </location>
</feature>
<sequence>MRVIMGVRLLRACSIDPQKFSGRAAHACTFAPANWPIPSNAQRTQNIMNIPKMPLTARLQRRIAWFFFPSLLVISALVLFTVAKRVHAEPKNGTQTLVFLRHAEKPAMGLGQLNCQGLNRALELSEVLPREFGKADFIFAANPSRHVEEGEGDLSYSYVRPLMTVGPSAIKLGLPVNIDFGANDTSELADELMRDKYHNSIIYTAWSHGYLPELINKVAEEASGKAANLVDDWTGDDFDSVVVVTLKWVDGKATLDYKNHKQGLNNGTEACPKST</sequence>
<dbReference type="AlphaFoldDB" id="A0A3M4L2X2"/>
<reference evidence="2 3" key="1">
    <citation type="submission" date="2018-08" db="EMBL/GenBank/DDBJ databases">
        <title>Recombination of ecologically and evolutionarily significant loci maintains genetic cohesion in the Pseudomonas syringae species complex.</title>
        <authorList>
            <person name="Dillon M."/>
            <person name="Thakur S."/>
            <person name="Almeida R.N.D."/>
            <person name="Weir B.S."/>
            <person name="Guttman D.S."/>
        </authorList>
    </citation>
    <scope>NUCLEOTIDE SEQUENCE [LARGE SCALE GENOMIC DNA]</scope>
    <source>
        <strain evidence="2 3">ICMP 19074</strain>
    </source>
</reference>
<evidence type="ECO:0008006" key="4">
    <source>
        <dbReference type="Google" id="ProtNLM"/>
    </source>
</evidence>
<name>A0A3M4L2X2_PSESF</name>
<evidence type="ECO:0000313" key="3">
    <source>
        <dbReference type="Proteomes" id="UP000273140"/>
    </source>
</evidence>
<dbReference type="Proteomes" id="UP000273140">
    <property type="component" value="Unassembled WGS sequence"/>
</dbReference>
<organism evidence="2 3">
    <name type="scientific">Pseudomonas syringae pv. actinidiae</name>
    <dbReference type="NCBI Taxonomy" id="103796"/>
    <lineage>
        <taxon>Bacteria</taxon>
        <taxon>Pseudomonadati</taxon>
        <taxon>Pseudomonadota</taxon>
        <taxon>Gammaproteobacteria</taxon>
        <taxon>Pseudomonadales</taxon>
        <taxon>Pseudomonadaceae</taxon>
        <taxon>Pseudomonas</taxon>
        <taxon>Pseudomonas syringae</taxon>
    </lineage>
</organism>
<dbReference type="EMBL" id="RBRB01000097">
    <property type="protein sequence ID" value="RMQ35812.1"/>
    <property type="molecule type" value="Genomic_DNA"/>
</dbReference>
<protein>
    <recommendedName>
        <fullName evidence="4">Histidine phosphatase family protein</fullName>
    </recommendedName>
</protein>
<keyword evidence="1" id="KW-1133">Transmembrane helix</keyword>
<keyword evidence="1" id="KW-0472">Membrane</keyword>
<keyword evidence="1" id="KW-0812">Transmembrane</keyword>
<comment type="caution">
    <text evidence="2">The sequence shown here is derived from an EMBL/GenBank/DDBJ whole genome shotgun (WGS) entry which is preliminary data.</text>
</comment>